<dbReference type="Pfam" id="PF03221">
    <property type="entry name" value="HTH_Tnp_Tc5"/>
    <property type="match status" value="1"/>
</dbReference>
<feature type="region of interest" description="Disordered" evidence="4">
    <location>
        <begin position="53"/>
        <end position="78"/>
    </location>
</feature>
<evidence type="ECO:0000313" key="6">
    <source>
        <dbReference type="Proteomes" id="UP000694867"/>
    </source>
</evidence>
<evidence type="ECO:0000256" key="1">
    <source>
        <dbReference type="ARBA" id="ARBA00004123"/>
    </source>
</evidence>
<proteinExistence type="predicted"/>
<dbReference type="PROSITE" id="PS51253">
    <property type="entry name" value="HTH_CENPB"/>
    <property type="match status" value="1"/>
</dbReference>
<dbReference type="InterPro" id="IPR050863">
    <property type="entry name" value="CenT-Element_Derived"/>
</dbReference>
<dbReference type="InterPro" id="IPR006600">
    <property type="entry name" value="HTH_CenpB_DNA-bd_dom"/>
</dbReference>
<dbReference type="PANTHER" id="PTHR19303:SF74">
    <property type="entry name" value="POGO TRANSPOSABLE ELEMENT WITH KRAB DOMAIN"/>
    <property type="match status" value="1"/>
</dbReference>
<dbReference type="Proteomes" id="UP000694867">
    <property type="component" value="Unplaced"/>
</dbReference>
<keyword evidence="6" id="KW-1185">Reference proteome</keyword>
<dbReference type="Gene3D" id="1.10.10.60">
    <property type="entry name" value="Homeodomain-like"/>
    <property type="match status" value="2"/>
</dbReference>
<dbReference type="KEGG" id="goe:100903451"/>
<dbReference type="Gene3D" id="3.30.420.10">
    <property type="entry name" value="Ribonuclease H-like superfamily/Ribonuclease H"/>
    <property type="match status" value="1"/>
</dbReference>
<feature type="compositionally biased region" description="Basic and acidic residues" evidence="4">
    <location>
        <begin position="61"/>
        <end position="72"/>
    </location>
</feature>
<feature type="domain" description="HTH CENPB-type" evidence="5">
    <location>
        <begin position="70"/>
        <end position="147"/>
    </location>
</feature>
<evidence type="ECO:0000256" key="4">
    <source>
        <dbReference type="SAM" id="MobiDB-lite"/>
    </source>
</evidence>
<dbReference type="GO" id="GO:0003677">
    <property type="term" value="F:DNA binding"/>
    <property type="evidence" value="ECO:0007669"/>
    <property type="project" value="UniProtKB-KW"/>
</dbReference>
<dbReference type="GeneID" id="100903451"/>
<sequence length="338" mass="38146">MSDLFSFVFALRAIRDPLALAFQNANYTTEDLRNAIEAVRNGMSHRTAANQFGVPRTTLSRKIDSEDPERLPRGPSPVLGETEEDIVQWVKDMAKMGFPVTREALQETGRKLAKLAAKDGNPRAHQIVSADKWVRLFCQRHQDLALRTPEHISSAQANISEADIREYFTRITTSLRDRNLAEILHQPSRIFNADETGFALNPHSGKVMGVRGARHVHSAGGSDKENVTVLVCGSAAGHLAPSAIVLRRKRMPPAFTDLLRQGFCLFKSDKGWMTGATFLEYLRLKFIPFLAEQNIERPVLLFLDNHRSHLTMDVSDESCEFSRDDVLRLPTPHRPRRR</sequence>
<dbReference type="InterPro" id="IPR007889">
    <property type="entry name" value="HTH_Psq"/>
</dbReference>
<comment type="subcellular location">
    <subcellularLocation>
        <location evidence="1">Nucleus</location>
    </subcellularLocation>
</comment>
<dbReference type="InterPro" id="IPR036397">
    <property type="entry name" value="RNaseH_sf"/>
</dbReference>
<keyword evidence="3" id="KW-0539">Nucleus</keyword>
<dbReference type="InterPro" id="IPR009057">
    <property type="entry name" value="Homeodomain-like_sf"/>
</dbReference>
<dbReference type="SUPFAM" id="SSF46689">
    <property type="entry name" value="Homeodomain-like"/>
    <property type="match status" value="1"/>
</dbReference>
<dbReference type="InterPro" id="IPR004875">
    <property type="entry name" value="DDE_SF_endonuclease_dom"/>
</dbReference>
<reference evidence="7" key="1">
    <citation type="submission" date="2025-08" db="UniProtKB">
        <authorList>
            <consortium name="RefSeq"/>
        </authorList>
    </citation>
    <scope>IDENTIFICATION</scope>
</reference>
<evidence type="ECO:0000259" key="5">
    <source>
        <dbReference type="PROSITE" id="PS51253"/>
    </source>
</evidence>
<evidence type="ECO:0000256" key="3">
    <source>
        <dbReference type="ARBA" id="ARBA00023242"/>
    </source>
</evidence>
<evidence type="ECO:0000313" key="7">
    <source>
        <dbReference type="RefSeq" id="XP_003740694.1"/>
    </source>
</evidence>
<organism evidence="6 7">
    <name type="scientific">Galendromus occidentalis</name>
    <name type="common">western predatory mite</name>
    <dbReference type="NCBI Taxonomy" id="34638"/>
    <lineage>
        <taxon>Eukaryota</taxon>
        <taxon>Metazoa</taxon>
        <taxon>Ecdysozoa</taxon>
        <taxon>Arthropoda</taxon>
        <taxon>Chelicerata</taxon>
        <taxon>Arachnida</taxon>
        <taxon>Acari</taxon>
        <taxon>Parasitiformes</taxon>
        <taxon>Mesostigmata</taxon>
        <taxon>Gamasina</taxon>
        <taxon>Phytoseioidea</taxon>
        <taxon>Phytoseiidae</taxon>
        <taxon>Typhlodrominae</taxon>
        <taxon>Galendromus</taxon>
    </lineage>
</organism>
<dbReference type="RefSeq" id="XP_003740694.1">
    <property type="nucleotide sequence ID" value="XM_003740646.1"/>
</dbReference>
<name>A0AAJ6QNH2_9ACAR</name>
<accession>A0AAJ6QNH2</accession>
<dbReference type="Pfam" id="PF05225">
    <property type="entry name" value="HTH_psq"/>
    <property type="match status" value="1"/>
</dbReference>
<dbReference type="AlphaFoldDB" id="A0AAJ6QNH2"/>
<protein>
    <submittedName>
        <fullName evidence="7">Tigger transposable element-derived protein 6-like</fullName>
    </submittedName>
</protein>
<dbReference type="GO" id="GO:0005634">
    <property type="term" value="C:nucleus"/>
    <property type="evidence" value="ECO:0007669"/>
    <property type="project" value="UniProtKB-SubCell"/>
</dbReference>
<dbReference type="PANTHER" id="PTHR19303">
    <property type="entry name" value="TRANSPOSON"/>
    <property type="match status" value="1"/>
</dbReference>
<keyword evidence="2" id="KW-0238">DNA-binding</keyword>
<gene>
    <name evidence="7" type="primary">LOC100903451</name>
</gene>
<evidence type="ECO:0000256" key="2">
    <source>
        <dbReference type="ARBA" id="ARBA00023125"/>
    </source>
</evidence>
<dbReference type="Pfam" id="PF03184">
    <property type="entry name" value="DDE_1"/>
    <property type="match status" value="1"/>
</dbReference>